<accession>A0A1I3MAD4</accession>
<evidence type="ECO:0000313" key="2">
    <source>
        <dbReference type="EMBL" id="SFI93938.1"/>
    </source>
</evidence>
<dbReference type="EMBL" id="FORG01000004">
    <property type="protein sequence ID" value="SFI93938.1"/>
    <property type="molecule type" value="Genomic_DNA"/>
</dbReference>
<evidence type="ECO:0000313" key="3">
    <source>
        <dbReference type="Proteomes" id="UP000198919"/>
    </source>
</evidence>
<reference evidence="2" key="2">
    <citation type="submission" date="2016-10" db="EMBL/GenBank/DDBJ databases">
        <authorList>
            <person name="de Groot N.N."/>
        </authorList>
    </citation>
    <scope>NUCLEOTIDE SEQUENCE [LARGE SCALE GENOMIC DNA]</scope>
    <source>
        <strain evidence="2">DSM 17908</strain>
    </source>
</reference>
<dbReference type="Proteomes" id="UP000198919">
    <property type="component" value="Unassembled WGS sequence"/>
</dbReference>
<dbReference type="RefSeq" id="WP_092508899.1">
    <property type="nucleotide sequence ID" value="NZ_CAWNQB010000012.1"/>
</dbReference>
<gene>
    <name evidence="2" type="ORF">SAMN05421680_104217</name>
    <name evidence="1" type="ORF">Xmau_01100</name>
</gene>
<reference evidence="1 4" key="3">
    <citation type="journal article" date="2017" name="Nat. Microbiol.">
        <title>Natural product diversity associated with the nematode symbionts Photorhabdus and Xenorhabdus.</title>
        <authorList>
            <person name="Tobias N.J."/>
            <person name="Wolff H."/>
            <person name="Djahanschiri B."/>
            <person name="Grundmann F."/>
            <person name="Kronenwerth M."/>
            <person name="Shi Y.M."/>
            <person name="Simonyi S."/>
            <person name="Grun P."/>
            <person name="Shapiro-Ilan D."/>
            <person name="Pidot S.J."/>
            <person name="Stinear T.P."/>
            <person name="Ebersberger I."/>
            <person name="Bode H.B."/>
        </authorList>
    </citation>
    <scope>NUCLEOTIDE SEQUENCE [LARGE SCALE GENOMIC DNA]</scope>
    <source>
        <strain evidence="1 4">DSM 17908</strain>
    </source>
</reference>
<proteinExistence type="predicted"/>
<reference evidence="3" key="1">
    <citation type="submission" date="2016-10" db="EMBL/GenBank/DDBJ databases">
        <authorList>
            <person name="Varghese N."/>
            <person name="Submissions S."/>
        </authorList>
    </citation>
    <scope>NUCLEOTIDE SEQUENCE [LARGE SCALE GENOMIC DNA]</scope>
    <source>
        <strain evidence="3">DSM 17908</strain>
    </source>
</reference>
<evidence type="ECO:0000313" key="1">
    <source>
        <dbReference type="EMBL" id="PHM45450.1"/>
    </source>
</evidence>
<dbReference type="AlphaFoldDB" id="A0A1I3MAD4"/>
<dbReference type="OrthoDB" id="6438005at2"/>
<protein>
    <submittedName>
        <fullName evidence="2">Uncharacterized protein</fullName>
    </submittedName>
</protein>
<name>A0A1I3MAD4_9GAMM</name>
<evidence type="ECO:0000313" key="4">
    <source>
        <dbReference type="Proteomes" id="UP000224607"/>
    </source>
</evidence>
<organism evidence="2 3">
    <name type="scientific">Xenorhabdus mauleonii</name>
    <dbReference type="NCBI Taxonomy" id="351675"/>
    <lineage>
        <taxon>Bacteria</taxon>
        <taxon>Pseudomonadati</taxon>
        <taxon>Pseudomonadota</taxon>
        <taxon>Gammaproteobacteria</taxon>
        <taxon>Enterobacterales</taxon>
        <taxon>Morganellaceae</taxon>
        <taxon>Xenorhabdus</taxon>
    </lineage>
</organism>
<dbReference type="STRING" id="351675.SAMN05421680_104217"/>
<dbReference type="EMBL" id="NITY01000002">
    <property type="protein sequence ID" value="PHM45450.1"/>
    <property type="molecule type" value="Genomic_DNA"/>
</dbReference>
<keyword evidence="4" id="KW-1185">Reference proteome</keyword>
<dbReference type="Proteomes" id="UP000224607">
    <property type="component" value="Unassembled WGS sequence"/>
</dbReference>
<sequence>MKIILNAIFFIILFFVFNANAIELIENKIISDNIYNEEKNNHPRNIFSAYYNMVFFNGNYYDPLEIKVFKHQCMYGTGGSNFTVKANEEKPDRLEDSNNFFGGCYDGQKFVIWRISPPRSNSDSCDFGVETFLYSDAYHTEWRTHVQVLSNDCPFDITATCNGENCLGTFGVYAEDEMKINITIRNSGDEPKITSPADNYQALKNFVIFEGKGLVDDIYLPNLYVDVSETEYKASSTEEGREYWSGKVWMPCNEYANVSIVETGSSPVNISGATCGVFMTSIQDGQVIPPGKYNLFGTVNFDNDIPDNIQPPVISITGYNPDGSIYSPKTNYTPTVDLDKGTWSLDGLDAICSIKYTATANLTGSPTVNYSALPCPPKPQITDPTSGTAVQNNITVNGKNLMSDGSLPILITDFDDNVYQTKLIGSDGWGVLSLWINCGLDAATISIKDVKNSSVTIKGPACSLFIDNMANGEVISSGKYDLSGRFNSVTINDAKNMLISITGYNPDGSIYSPKTNYTPTVDLDTGTWSLSGVEAVCSIKYTATSNLSGSQVVNYSVLPCLKISKPGNNNIISSTTDNTQDIEIEGTAPSNPIYVKLDIKTGQVIPTGGIILPPTDEVNGNWKTTFKNAPTGFIDISLSHHKDGNYISGMEILSSKIFSVTSENKNDFTYFQGTSLPRVKSQEFLPKVSISVNDIKVGDVDTDEDGNWKLSRKFYAQEGSYIFTFKESVDNDIYQRSDEKTIKCTGDKNGMKCAE</sequence>